<dbReference type="CDD" id="cd02440">
    <property type="entry name" value="AdoMet_MTases"/>
    <property type="match status" value="1"/>
</dbReference>
<dbReference type="InterPro" id="IPR008715">
    <property type="entry name" value="SAM-MeTfrase_NodS-like"/>
</dbReference>
<dbReference type="SUPFAM" id="SSF53335">
    <property type="entry name" value="S-adenosyl-L-methionine-dependent methyltransferases"/>
    <property type="match status" value="1"/>
</dbReference>
<reference evidence="2 3" key="1">
    <citation type="submission" date="2020-03" db="EMBL/GenBank/DDBJ databases">
        <title>Genomic Encyclopedia of Type Strains, Phase IV (KMG-IV): sequencing the most valuable type-strain genomes for metagenomic binning, comparative biology and taxonomic classification.</title>
        <authorList>
            <person name="Goeker M."/>
        </authorList>
    </citation>
    <scope>NUCLEOTIDE SEQUENCE [LARGE SCALE GENOMIC DNA]</scope>
    <source>
        <strain evidence="2 3">DSM 102865</strain>
    </source>
</reference>
<dbReference type="Pfam" id="PF05401">
    <property type="entry name" value="NodS"/>
    <property type="match status" value="1"/>
</dbReference>
<dbReference type="InterPro" id="IPR029063">
    <property type="entry name" value="SAM-dependent_MTases_sf"/>
</dbReference>
<accession>A0ABX0UU76</accession>
<evidence type="ECO:0000313" key="2">
    <source>
        <dbReference type="EMBL" id="NIJ54486.1"/>
    </source>
</evidence>
<keyword evidence="1" id="KW-0808">Transferase</keyword>
<keyword evidence="3" id="KW-1185">Reference proteome</keyword>
<dbReference type="GO" id="GO:0032259">
    <property type="term" value="P:methylation"/>
    <property type="evidence" value="ECO:0007669"/>
    <property type="project" value="UniProtKB-KW"/>
</dbReference>
<dbReference type="RefSeq" id="WP_167272736.1">
    <property type="nucleotide sequence ID" value="NZ_JAASQJ010000003.1"/>
</dbReference>
<keyword evidence="2" id="KW-0489">Methyltransferase</keyword>
<dbReference type="EMBL" id="JAASQJ010000003">
    <property type="protein sequence ID" value="NIJ54486.1"/>
    <property type="molecule type" value="Genomic_DNA"/>
</dbReference>
<sequence length="199" mass="22853">MDENKKTLDASYFNNLYTQNQDPWNFEESEYERKKYDQTMLFLPDGVYASGFEIGCSNGLLSSMLRQRCQKLLAVDSSTIAVANAQKRLAEYSNVTVREMEIPNDFPDEKFDLILLSEVGYFLSEADLLAAREKINGALLPGGKLLLVHWTPLVDEFPLTGDQVHEIFINTSGDEMSKPLIHLKNQTEPQYRMDLFQRR</sequence>
<evidence type="ECO:0000256" key="1">
    <source>
        <dbReference type="ARBA" id="ARBA00022679"/>
    </source>
</evidence>
<proteinExistence type="predicted"/>
<evidence type="ECO:0000313" key="3">
    <source>
        <dbReference type="Proteomes" id="UP001179181"/>
    </source>
</evidence>
<gene>
    <name evidence="2" type="ORF">FHS68_003668</name>
</gene>
<dbReference type="Proteomes" id="UP001179181">
    <property type="component" value="Unassembled WGS sequence"/>
</dbReference>
<dbReference type="PANTHER" id="PTHR43861:SF3">
    <property type="entry name" value="PUTATIVE (AFU_ORTHOLOGUE AFUA_2G14390)-RELATED"/>
    <property type="match status" value="1"/>
</dbReference>
<dbReference type="Gene3D" id="3.40.50.150">
    <property type="entry name" value="Vaccinia Virus protein VP39"/>
    <property type="match status" value="1"/>
</dbReference>
<name>A0ABX0UU76_9BACT</name>
<comment type="caution">
    <text evidence="2">The sequence shown here is derived from an EMBL/GenBank/DDBJ whole genome shotgun (WGS) entry which is preliminary data.</text>
</comment>
<dbReference type="PANTHER" id="PTHR43861">
    <property type="entry name" value="TRANS-ACONITATE 2-METHYLTRANSFERASE-RELATED"/>
    <property type="match status" value="1"/>
</dbReference>
<dbReference type="GO" id="GO:0008168">
    <property type="term" value="F:methyltransferase activity"/>
    <property type="evidence" value="ECO:0007669"/>
    <property type="project" value="UniProtKB-KW"/>
</dbReference>
<organism evidence="2 3">
    <name type="scientific">Dyadobacter arcticus</name>
    <dbReference type="NCBI Taxonomy" id="1078754"/>
    <lineage>
        <taxon>Bacteria</taxon>
        <taxon>Pseudomonadati</taxon>
        <taxon>Bacteroidota</taxon>
        <taxon>Cytophagia</taxon>
        <taxon>Cytophagales</taxon>
        <taxon>Spirosomataceae</taxon>
        <taxon>Dyadobacter</taxon>
    </lineage>
</organism>
<protein>
    <submittedName>
        <fullName evidence="2">SAM-dependent methyltransferase</fullName>
    </submittedName>
</protein>